<protein>
    <submittedName>
        <fullName evidence="2">Uncharacterized protein</fullName>
    </submittedName>
</protein>
<feature type="transmembrane region" description="Helical" evidence="1">
    <location>
        <begin position="6"/>
        <end position="25"/>
    </location>
</feature>
<evidence type="ECO:0000313" key="2">
    <source>
        <dbReference type="EMBL" id="MVQ30544.1"/>
    </source>
</evidence>
<dbReference type="RefSeq" id="WP_157398670.1">
    <property type="nucleotide sequence ID" value="NZ_WSEL01000006.1"/>
</dbReference>
<sequence>MDFGDDLLALVAASLSLAVCLAAWARRGVAPRRQLRKMMGMGALLGAAALLLVD</sequence>
<gene>
    <name evidence="2" type="ORF">GON04_13865</name>
</gene>
<evidence type="ECO:0000256" key="1">
    <source>
        <dbReference type="SAM" id="Phobius"/>
    </source>
</evidence>
<organism evidence="2 3">
    <name type="scientific">Ramlibacter pinisoli</name>
    <dbReference type="NCBI Taxonomy" id="2682844"/>
    <lineage>
        <taxon>Bacteria</taxon>
        <taxon>Pseudomonadati</taxon>
        <taxon>Pseudomonadota</taxon>
        <taxon>Betaproteobacteria</taxon>
        <taxon>Burkholderiales</taxon>
        <taxon>Comamonadaceae</taxon>
        <taxon>Ramlibacter</taxon>
    </lineage>
</organism>
<keyword evidence="1" id="KW-0472">Membrane</keyword>
<dbReference type="AlphaFoldDB" id="A0A6N8IUF3"/>
<evidence type="ECO:0000313" key="3">
    <source>
        <dbReference type="Proteomes" id="UP000469385"/>
    </source>
</evidence>
<dbReference type="EMBL" id="WSEL01000006">
    <property type="protein sequence ID" value="MVQ30544.1"/>
    <property type="molecule type" value="Genomic_DNA"/>
</dbReference>
<name>A0A6N8IUF3_9BURK</name>
<accession>A0A6N8IUF3</accession>
<keyword evidence="1" id="KW-0812">Transmembrane</keyword>
<dbReference type="Proteomes" id="UP000469385">
    <property type="component" value="Unassembled WGS sequence"/>
</dbReference>
<comment type="caution">
    <text evidence="2">The sequence shown here is derived from an EMBL/GenBank/DDBJ whole genome shotgun (WGS) entry which is preliminary data.</text>
</comment>
<proteinExistence type="predicted"/>
<keyword evidence="3" id="KW-1185">Reference proteome</keyword>
<reference evidence="2 3" key="1">
    <citation type="submission" date="2019-12" db="EMBL/GenBank/DDBJ databases">
        <authorList>
            <person name="Huq M.A."/>
        </authorList>
    </citation>
    <scope>NUCLEOTIDE SEQUENCE [LARGE SCALE GENOMIC DNA]</scope>
    <source>
        <strain evidence="2 3">MAH-25</strain>
    </source>
</reference>
<keyword evidence="1" id="KW-1133">Transmembrane helix</keyword>